<feature type="domain" description="D-isomer specific 2-hydroxyacid dehydrogenase NAD-binding" evidence="6">
    <location>
        <begin position="142"/>
        <end position="324"/>
    </location>
</feature>
<dbReference type="GO" id="GO:0016618">
    <property type="term" value="F:hydroxypyruvate reductase [NAD(P)H] activity"/>
    <property type="evidence" value="ECO:0007669"/>
    <property type="project" value="TreeGrafter"/>
</dbReference>
<keyword evidence="2 4" id="KW-0560">Oxidoreductase</keyword>
<dbReference type="FunFam" id="3.40.50.720:FF:000203">
    <property type="entry name" value="D-3-phosphoglycerate dehydrogenase (SerA)"/>
    <property type="match status" value="1"/>
</dbReference>
<reference evidence="7 8" key="1">
    <citation type="journal article" date="2018" name="Mol. Biol. Evol.">
        <title>Broad Genomic Sampling Reveals a Smut Pathogenic Ancestry of the Fungal Clade Ustilaginomycotina.</title>
        <authorList>
            <person name="Kijpornyongpan T."/>
            <person name="Mondo S.J."/>
            <person name="Barry K."/>
            <person name="Sandor L."/>
            <person name="Lee J."/>
            <person name="Lipzen A."/>
            <person name="Pangilinan J."/>
            <person name="LaButti K."/>
            <person name="Hainaut M."/>
            <person name="Henrissat B."/>
            <person name="Grigoriev I.V."/>
            <person name="Spatafora J.W."/>
            <person name="Aime M.C."/>
        </authorList>
    </citation>
    <scope>NUCLEOTIDE SEQUENCE [LARGE SCALE GENOMIC DNA]</scope>
    <source>
        <strain evidence="7 8">MCA 4198</strain>
    </source>
</reference>
<dbReference type="CDD" id="cd12168">
    <property type="entry name" value="Mand_dh_like"/>
    <property type="match status" value="1"/>
</dbReference>
<dbReference type="EMBL" id="KZ819638">
    <property type="protein sequence ID" value="PWN88793.1"/>
    <property type="molecule type" value="Genomic_DNA"/>
</dbReference>
<dbReference type="InterPro" id="IPR050223">
    <property type="entry name" value="D-isomer_2-hydroxyacid_DH"/>
</dbReference>
<dbReference type="SUPFAM" id="SSF52283">
    <property type="entry name" value="Formate/glycerate dehydrogenase catalytic domain-like"/>
    <property type="match status" value="1"/>
</dbReference>
<dbReference type="InterPro" id="IPR029753">
    <property type="entry name" value="D-isomer_DH_CS"/>
</dbReference>
<protein>
    <recommendedName>
        <fullName evidence="9">2-hydroxyacid dehydrogenase</fullName>
    </recommendedName>
</protein>
<evidence type="ECO:0000256" key="3">
    <source>
        <dbReference type="ARBA" id="ARBA00023027"/>
    </source>
</evidence>
<dbReference type="InParanoid" id="A0A316YL54"/>
<dbReference type="InterPro" id="IPR006139">
    <property type="entry name" value="D-isomer_2_OHA_DH_cat_dom"/>
</dbReference>
<proteinExistence type="inferred from homology"/>
<dbReference type="FunCoup" id="A0A316YL54">
    <property type="interactions" value="274"/>
</dbReference>
<dbReference type="GO" id="GO:0051287">
    <property type="term" value="F:NAD binding"/>
    <property type="evidence" value="ECO:0007669"/>
    <property type="project" value="InterPro"/>
</dbReference>
<dbReference type="GO" id="GO:0005829">
    <property type="term" value="C:cytosol"/>
    <property type="evidence" value="ECO:0007669"/>
    <property type="project" value="TreeGrafter"/>
</dbReference>
<evidence type="ECO:0008006" key="9">
    <source>
        <dbReference type="Google" id="ProtNLM"/>
    </source>
</evidence>
<dbReference type="Gene3D" id="3.40.50.720">
    <property type="entry name" value="NAD(P)-binding Rossmann-like Domain"/>
    <property type="match status" value="2"/>
</dbReference>
<dbReference type="Pfam" id="PF00389">
    <property type="entry name" value="2-Hacid_dh"/>
    <property type="match status" value="1"/>
</dbReference>
<evidence type="ECO:0000259" key="5">
    <source>
        <dbReference type="Pfam" id="PF00389"/>
    </source>
</evidence>
<sequence>MAPIATTTITPQASTNREALPKILLLDEVHLAKDELAELQGKATVLLSKAVSRAQLMAMFAPGGEYDDIAGIYRHFGAGRSVKLTGRFDAELVAALPKSMRFIVHNGAGYDQLDVAALSSRNIQASNVPQAVDDATSDIALFLLLGALRRIPAAQLQLAQGYFNSHFASTSARDPRGKVLGIVGAGGIGRALAYKASHALGMSVIYHNRRPLTMEEEEAAAKGGMAYVPTLEGLLERADVVSLHCPLTQETRGLIGRAQLARMKPSAVLINTARGAIVKEEELAEALENSVIGGAGLDVYEVEPAVHARLVAQKDKVLLLPHIGTLTYETQREMEAVCLRNLIAGLDTGRLKFTVPEQQSVCFQ</sequence>
<dbReference type="InterPro" id="IPR029752">
    <property type="entry name" value="D-isomer_DH_CS1"/>
</dbReference>
<keyword evidence="3" id="KW-0520">NAD</keyword>
<dbReference type="SUPFAM" id="SSF51735">
    <property type="entry name" value="NAD(P)-binding Rossmann-fold domains"/>
    <property type="match status" value="1"/>
</dbReference>
<keyword evidence="8" id="KW-1185">Reference proteome</keyword>
<evidence type="ECO:0000256" key="2">
    <source>
        <dbReference type="ARBA" id="ARBA00023002"/>
    </source>
</evidence>
<dbReference type="GeneID" id="37046407"/>
<dbReference type="InterPro" id="IPR006140">
    <property type="entry name" value="D-isomer_DH_NAD-bd"/>
</dbReference>
<dbReference type="AlphaFoldDB" id="A0A316YL54"/>
<dbReference type="PANTHER" id="PTHR10996">
    <property type="entry name" value="2-HYDROXYACID DEHYDROGENASE-RELATED"/>
    <property type="match status" value="1"/>
</dbReference>
<dbReference type="PROSITE" id="PS00670">
    <property type="entry name" value="D_2_HYDROXYACID_DH_2"/>
    <property type="match status" value="1"/>
</dbReference>
<evidence type="ECO:0000313" key="8">
    <source>
        <dbReference type="Proteomes" id="UP000245768"/>
    </source>
</evidence>
<dbReference type="GO" id="GO:0030267">
    <property type="term" value="F:glyoxylate reductase (NADPH) activity"/>
    <property type="evidence" value="ECO:0007669"/>
    <property type="project" value="TreeGrafter"/>
</dbReference>
<accession>A0A316YL54</accession>
<dbReference type="STRING" id="215250.A0A316YL54"/>
<dbReference type="RefSeq" id="XP_025375991.1">
    <property type="nucleotide sequence ID" value="XM_025524491.1"/>
</dbReference>
<organism evidence="7 8">
    <name type="scientific">Acaromyces ingoldii</name>
    <dbReference type="NCBI Taxonomy" id="215250"/>
    <lineage>
        <taxon>Eukaryota</taxon>
        <taxon>Fungi</taxon>
        <taxon>Dikarya</taxon>
        <taxon>Basidiomycota</taxon>
        <taxon>Ustilaginomycotina</taxon>
        <taxon>Exobasidiomycetes</taxon>
        <taxon>Exobasidiales</taxon>
        <taxon>Cryptobasidiaceae</taxon>
        <taxon>Acaromyces</taxon>
    </lineage>
</organism>
<evidence type="ECO:0000256" key="4">
    <source>
        <dbReference type="RuleBase" id="RU003719"/>
    </source>
</evidence>
<name>A0A316YL54_9BASI</name>
<gene>
    <name evidence="7" type="ORF">FA10DRAFT_296259</name>
</gene>
<evidence type="ECO:0000259" key="6">
    <source>
        <dbReference type="Pfam" id="PF02826"/>
    </source>
</evidence>
<evidence type="ECO:0000256" key="1">
    <source>
        <dbReference type="ARBA" id="ARBA00005854"/>
    </source>
</evidence>
<feature type="domain" description="D-isomer specific 2-hydroxyacid dehydrogenase catalytic" evidence="5">
    <location>
        <begin position="85"/>
        <end position="355"/>
    </location>
</feature>
<evidence type="ECO:0000313" key="7">
    <source>
        <dbReference type="EMBL" id="PWN88793.1"/>
    </source>
</evidence>
<dbReference type="InterPro" id="IPR036291">
    <property type="entry name" value="NAD(P)-bd_dom_sf"/>
</dbReference>
<dbReference type="OrthoDB" id="9991913at2759"/>
<comment type="similarity">
    <text evidence="1 4">Belongs to the D-isomer specific 2-hydroxyacid dehydrogenase family.</text>
</comment>
<dbReference type="Pfam" id="PF02826">
    <property type="entry name" value="2-Hacid_dh_C"/>
    <property type="match status" value="1"/>
</dbReference>
<dbReference type="Proteomes" id="UP000245768">
    <property type="component" value="Unassembled WGS sequence"/>
</dbReference>
<dbReference type="PANTHER" id="PTHR10996:SF289">
    <property type="entry name" value="2-HYDROXYACID DEHYDROGENASE"/>
    <property type="match status" value="1"/>
</dbReference>
<dbReference type="PROSITE" id="PS00065">
    <property type="entry name" value="D_2_HYDROXYACID_DH_1"/>
    <property type="match status" value="1"/>
</dbReference>